<dbReference type="SUPFAM" id="SSF57667">
    <property type="entry name" value="beta-beta-alpha zinc fingers"/>
    <property type="match status" value="1"/>
</dbReference>
<sequence length="326" mass="37468">MEYHCAICDVACAHKCDYDRHLNTTKHKNKIKIIGQGSIVTNNIVHGCDICGKTYKFRSGLSIHKKTHAQTQTQPQMQPHTQPQTQPQPHPQDKQFSDLIEVVKDLMAHNKEVVSQNKDMINQNKILVDAIQTKMANDSTLALTMAGTGGNRITNNTNNITNNTQFNLQVFLNTDCKDAINLSDFVKTLKITLQDLEFTKTNGIVEGVSSIIVNNLKGMDVHKRPIHCTDLKRETMYVKNNEWVKDDMHEHINKFIYLTSCYQTRVIQDWMNAHPGWETKERMHTEYHNICKELYKKIENDERANKKIIKAFLKEVHLAKNGSELV</sequence>
<protein>
    <recommendedName>
        <fullName evidence="2">C2H2-type domain-containing protein</fullName>
    </recommendedName>
</protein>
<proteinExistence type="predicted"/>
<evidence type="ECO:0000259" key="2">
    <source>
        <dbReference type="PROSITE" id="PS50157"/>
    </source>
</evidence>
<evidence type="ECO:0000256" key="1">
    <source>
        <dbReference type="SAM" id="MobiDB-lite"/>
    </source>
</evidence>
<feature type="region of interest" description="Disordered" evidence="1">
    <location>
        <begin position="65"/>
        <end position="93"/>
    </location>
</feature>
<reference evidence="3" key="1">
    <citation type="journal article" date="2020" name="Nature">
        <title>Giant virus diversity and host interactions through global metagenomics.</title>
        <authorList>
            <person name="Schulz F."/>
            <person name="Roux S."/>
            <person name="Paez-Espino D."/>
            <person name="Jungbluth S."/>
            <person name="Walsh D.A."/>
            <person name="Denef V.J."/>
            <person name="McMahon K.D."/>
            <person name="Konstantinidis K.T."/>
            <person name="Eloe-Fadrosh E.A."/>
            <person name="Kyrpides N.C."/>
            <person name="Woyke T."/>
        </authorList>
    </citation>
    <scope>NUCLEOTIDE SEQUENCE</scope>
    <source>
        <strain evidence="3">GVMAG-S-1035124-57</strain>
    </source>
</reference>
<name>A0A6C0M205_9ZZZZ</name>
<feature type="compositionally biased region" description="Low complexity" evidence="1">
    <location>
        <begin position="69"/>
        <end position="87"/>
    </location>
</feature>
<dbReference type="PROSITE" id="PS00028">
    <property type="entry name" value="ZINC_FINGER_C2H2_1"/>
    <property type="match status" value="2"/>
</dbReference>
<organism evidence="3">
    <name type="scientific">viral metagenome</name>
    <dbReference type="NCBI Taxonomy" id="1070528"/>
    <lineage>
        <taxon>unclassified sequences</taxon>
        <taxon>metagenomes</taxon>
        <taxon>organismal metagenomes</taxon>
    </lineage>
</organism>
<dbReference type="EMBL" id="MN740635">
    <property type="protein sequence ID" value="QHU36368.1"/>
    <property type="molecule type" value="Genomic_DNA"/>
</dbReference>
<dbReference type="Pfam" id="PF12874">
    <property type="entry name" value="zf-met"/>
    <property type="match status" value="1"/>
</dbReference>
<dbReference type="AlphaFoldDB" id="A0A6C0M205"/>
<dbReference type="Gene3D" id="3.30.160.60">
    <property type="entry name" value="Classic Zinc Finger"/>
    <property type="match status" value="1"/>
</dbReference>
<evidence type="ECO:0000313" key="3">
    <source>
        <dbReference type="EMBL" id="QHU36368.1"/>
    </source>
</evidence>
<feature type="domain" description="C2H2-type" evidence="2">
    <location>
        <begin position="46"/>
        <end position="73"/>
    </location>
</feature>
<dbReference type="InterPro" id="IPR036236">
    <property type="entry name" value="Znf_C2H2_sf"/>
</dbReference>
<dbReference type="PROSITE" id="PS50157">
    <property type="entry name" value="ZINC_FINGER_C2H2_2"/>
    <property type="match status" value="1"/>
</dbReference>
<dbReference type="InterPro" id="IPR013087">
    <property type="entry name" value="Znf_C2H2_type"/>
</dbReference>
<accession>A0A6C0M205</accession>
<dbReference type="SMART" id="SM00355">
    <property type="entry name" value="ZnF_C2H2"/>
    <property type="match status" value="2"/>
</dbReference>